<evidence type="ECO:0000313" key="2">
    <source>
        <dbReference type="Proteomes" id="UP000076482"/>
    </source>
</evidence>
<dbReference type="PATRIC" id="fig|1396.535.peg.979"/>
<protein>
    <submittedName>
        <fullName evidence="1">Uncharacterized protein</fullName>
    </submittedName>
</protein>
<gene>
    <name evidence="1" type="ORF">B4088_0910</name>
</gene>
<dbReference type="Proteomes" id="UP000076482">
    <property type="component" value="Unassembled WGS sequence"/>
</dbReference>
<name>A0A164QE05_BACCE</name>
<accession>A0A164QE05</accession>
<proteinExistence type="predicted"/>
<dbReference type="EMBL" id="LJKE01000020">
    <property type="protein sequence ID" value="KZD71180.1"/>
    <property type="molecule type" value="Genomic_DNA"/>
</dbReference>
<dbReference type="AlphaFoldDB" id="A0A164QE05"/>
<sequence length="236" mass="26585">MNKLTNDKNNKVSPGIELVKGINSKKSIPTHDFEGNAVPKELKYGELYLKSDNDNEILTTTLIHGTSYGALLGIKNDKELIPNKINSSYAVEEGYHDAEEFYGYLFFTNSIGTAIHNSSYATHNLTIKHPLPDGLYFALEIEIPESKLVTDCKEAKDWEESLDLIRSVKVKGNIPISWVKKVLLCHYDLEEVLIKCTLDNLEEVIMQFKDLFLSESAVTKAVDECLEEGELPIMID</sequence>
<comment type="caution">
    <text evidence="1">The sequence shown here is derived from an EMBL/GenBank/DDBJ whole genome shotgun (WGS) entry which is preliminary data.</text>
</comment>
<dbReference type="RefSeq" id="WP_063260079.1">
    <property type="nucleotide sequence ID" value="NZ_LJKE01000020.1"/>
</dbReference>
<evidence type="ECO:0000313" key="1">
    <source>
        <dbReference type="EMBL" id="KZD71180.1"/>
    </source>
</evidence>
<reference evidence="1 2" key="1">
    <citation type="submission" date="2015-09" db="EMBL/GenBank/DDBJ databases">
        <title>Bacillus cereus food isolates.</title>
        <authorList>
            <person name="Boekhorst J."/>
        </authorList>
    </citation>
    <scope>NUCLEOTIDE SEQUENCE [LARGE SCALE GENOMIC DNA]</scope>
    <source>
        <strain evidence="1 2">B4088</strain>
    </source>
</reference>
<organism evidence="1 2">
    <name type="scientific">Bacillus cereus</name>
    <dbReference type="NCBI Taxonomy" id="1396"/>
    <lineage>
        <taxon>Bacteria</taxon>
        <taxon>Bacillati</taxon>
        <taxon>Bacillota</taxon>
        <taxon>Bacilli</taxon>
        <taxon>Bacillales</taxon>
        <taxon>Bacillaceae</taxon>
        <taxon>Bacillus</taxon>
        <taxon>Bacillus cereus group</taxon>
    </lineage>
</organism>